<evidence type="ECO:0000256" key="1">
    <source>
        <dbReference type="ARBA" id="ARBA00022729"/>
    </source>
</evidence>
<evidence type="ECO:0000256" key="3">
    <source>
        <dbReference type="SAM" id="SignalP"/>
    </source>
</evidence>
<gene>
    <name evidence="5" type="ORF">FA15DRAFT_707981</name>
</gene>
<evidence type="ECO:0000259" key="4">
    <source>
        <dbReference type="PROSITE" id="PS51164"/>
    </source>
</evidence>
<reference evidence="5 6" key="1">
    <citation type="journal article" date="2019" name="Nat. Ecol. Evol.">
        <title>Megaphylogeny resolves global patterns of mushroom evolution.</title>
        <authorList>
            <person name="Varga T."/>
            <person name="Krizsan K."/>
            <person name="Foldi C."/>
            <person name="Dima B."/>
            <person name="Sanchez-Garcia M."/>
            <person name="Sanchez-Ramirez S."/>
            <person name="Szollosi G.J."/>
            <person name="Szarkandi J.G."/>
            <person name="Papp V."/>
            <person name="Albert L."/>
            <person name="Andreopoulos W."/>
            <person name="Angelini C."/>
            <person name="Antonin V."/>
            <person name="Barry K.W."/>
            <person name="Bougher N.L."/>
            <person name="Buchanan P."/>
            <person name="Buyck B."/>
            <person name="Bense V."/>
            <person name="Catcheside P."/>
            <person name="Chovatia M."/>
            <person name="Cooper J."/>
            <person name="Damon W."/>
            <person name="Desjardin D."/>
            <person name="Finy P."/>
            <person name="Geml J."/>
            <person name="Haridas S."/>
            <person name="Hughes K."/>
            <person name="Justo A."/>
            <person name="Karasinski D."/>
            <person name="Kautmanova I."/>
            <person name="Kiss B."/>
            <person name="Kocsube S."/>
            <person name="Kotiranta H."/>
            <person name="LaButti K.M."/>
            <person name="Lechner B.E."/>
            <person name="Liimatainen K."/>
            <person name="Lipzen A."/>
            <person name="Lukacs Z."/>
            <person name="Mihaltcheva S."/>
            <person name="Morgado L.N."/>
            <person name="Niskanen T."/>
            <person name="Noordeloos M.E."/>
            <person name="Ohm R.A."/>
            <person name="Ortiz-Santana B."/>
            <person name="Ovrebo C."/>
            <person name="Racz N."/>
            <person name="Riley R."/>
            <person name="Savchenko A."/>
            <person name="Shiryaev A."/>
            <person name="Soop K."/>
            <person name="Spirin V."/>
            <person name="Szebenyi C."/>
            <person name="Tomsovsky M."/>
            <person name="Tulloss R.E."/>
            <person name="Uehling J."/>
            <person name="Grigoriev I.V."/>
            <person name="Vagvolgyi C."/>
            <person name="Papp T."/>
            <person name="Martin F.M."/>
            <person name="Miettinen O."/>
            <person name="Hibbett D.S."/>
            <person name="Nagy L.G."/>
        </authorList>
    </citation>
    <scope>NUCLEOTIDE SEQUENCE [LARGE SCALE GENOMIC DNA]</scope>
    <source>
        <strain evidence="5 6">CBS 121175</strain>
    </source>
</reference>
<name>A0A5C3KK58_COPMA</name>
<dbReference type="InterPro" id="IPR000254">
    <property type="entry name" value="CBD"/>
</dbReference>
<dbReference type="Pfam" id="PF09362">
    <property type="entry name" value="DUF1996"/>
    <property type="match status" value="1"/>
</dbReference>
<evidence type="ECO:0000313" key="6">
    <source>
        <dbReference type="Proteomes" id="UP000307440"/>
    </source>
</evidence>
<dbReference type="GO" id="GO:0005975">
    <property type="term" value="P:carbohydrate metabolic process"/>
    <property type="evidence" value="ECO:0007669"/>
    <property type="project" value="InterPro"/>
</dbReference>
<dbReference type="STRING" id="230819.A0A5C3KK58"/>
<dbReference type="SMART" id="SM00236">
    <property type="entry name" value="fCBD"/>
    <property type="match status" value="1"/>
</dbReference>
<organism evidence="5 6">
    <name type="scientific">Coprinopsis marcescibilis</name>
    <name type="common">Agaric fungus</name>
    <name type="synonym">Psathyrella marcescibilis</name>
    <dbReference type="NCBI Taxonomy" id="230819"/>
    <lineage>
        <taxon>Eukaryota</taxon>
        <taxon>Fungi</taxon>
        <taxon>Dikarya</taxon>
        <taxon>Basidiomycota</taxon>
        <taxon>Agaricomycotina</taxon>
        <taxon>Agaricomycetes</taxon>
        <taxon>Agaricomycetidae</taxon>
        <taxon>Agaricales</taxon>
        <taxon>Agaricineae</taxon>
        <taxon>Psathyrellaceae</taxon>
        <taxon>Coprinopsis</taxon>
    </lineage>
</organism>
<accession>A0A5C3KK58</accession>
<dbReference type="PANTHER" id="PTHR43662">
    <property type="match status" value="1"/>
</dbReference>
<feature type="region of interest" description="Disordered" evidence="2">
    <location>
        <begin position="416"/>
        <end position="447"/>
    </location>
</feature>
<feature type="domain" description="CBM1" evidence="4">
    <location>
        <begin position="441"/>
        <end position="477"/>
    </location>
</feature>
<dbReference type="GO" id="GO:0005576">
    <property type="term" value="C:extracellular region"/>
    <property type="evidence" value="ECO:0007669"/>
    <property type="project" value="InterPro"/>
</dbReference>
<keyword evidence="1 3" id="KW-0732">Signal</keyword>
<feature type="signal peptide" evidence="3">
    <location>
        <begin position="1"/>
        <end position="18"/>
    </location>
</feature>
<dbReference type="InterPro" id="IPR018535">
    <property type="entry name" value="DUF1996"/>
</dbReference>
<evidence type="ECO:0000256" key="2">
    <source>
        <dbReference type="SAM" id="MobiDB-lite"/>
    </source>
</evidence>
<dbReference type="EMBL" id="ML210295">
    <property type="protein sequence ID" value="TFK20576.1"/>
    <property type="molecule type" value="Genomic_DNA"/>
</dbReference>
<evidence type="ECO:0000313" key="5">
    <source>
        <dbReference type="EMBL" id="TFK20576.1"/>
    </source>
</evidence>
<keyword evidence="6" id="KW-1185">Reference proteome</keyword>
<dbReference type="GO" id="GO:0030248">
    <property type="term" value="F:cellulose binding"/>
    <property type="evidence" value="ECO:0007669"/>
    <property type="project" value="InterPro"/>
</dbReference>
<proteinExistence type="predicted"/>
<dbReference type="PROSITE" id="PS51164">
    <property type="entry name" value="CBM1_2"/>
    <property type="match status" value="1"/>
</dbReference>
<dbReference type="AlphaFoldDB" id="A0A5C3KK58"/>
<dbReference type="Pfam" id="PF00734">
    <property type="entry name" value="CBM_1"/>
    <property type="match status" value="1"/>
</dbReference>
<dbReference type="SUPFAM" id="SSF57180">
    <property type="entry name" value="Cellulose-binding domain"/>
    <property type="match status" value="1"/>
</dbReference>
<feature type="chain" id="PRO_5023141318" description="CBM1 domain-containing protein" evidence="3">
    <location>
        <begin position="19"/>
        <end position="477"/>
    </location>
</feature>
<dbReference type="PANTHER" id="PTHR43662:SF3">
    <property type="entry name" value="DOMAIN PROTEIN, PUTATIVE (AFU_ORTHOLOGUE AFUA_6G11970)-RELATED"/>
    <property type="match status" value="1"/>
</dbReference>
<dbReference type="Proteomes" id="UP000307440">
    <property type="component" value="Unassembled WGS sequence"/>
</dbReference>
<dbReference type="InterPro" id="IPR035971">
    <property type="entry name" value="CBD_sf"/>
</dbReference>
<sequence length="477" mass="51023">MWLKAFVSLALAAPSVLAILRFPCSQLVTERLDPLVTSGQVSPHVHQIVGGVRGQIFNISMDLTQDVSKIATCTTCRFVEDKSNYWTAVMYFKHPNGSYIRVPQMANHNTGPGYQDGGMTVYYFQPPGNQKSTAFAKGFRMIVGNPMRRSADGIPTNSPLRKALTFRCFQGTSLGSGTPGDAPDSLNFPTGTCTGGIRSNIYFPACWDGKTLDPPDHSSHVAYPNGGFFGNSCPTTHPVRLPLLFIEIVWDTRPFNDRSLWPSGGQPFVFSMGDPTGFGQHADYVFGWEDDSLQRAMDTCTNGNGIPTDCKVLTVQGMNAMNQCKQHAKVPEEVEGTYLRGLPGCNPLQNGPASATQINNCDAPSTLTNKPVQTIAVPIATPPWAVCGPSALEPRCDSVPVTLTQPGSNPHITPIIVPPGPNPNPAPPVPNPQPGNPPPTGSIPKFGQCGGTGWAGGNGCVSGTSCTKVNDWYSQCL</sequence>
<feature type="compositionally biased region" description="Pro residues" evidence="2">
    <location>
        <begin position="416"/>
        <end position="441"/>
    </location>
</feature>
<protein>
    <recommendedName>
        <fullName evidence="4">CBM1 domain-containing protein</fullName>
    </recommendedName>
</protein>
<dbReference type="OrthoDB" id="74764at2759"/>
<dbReference type="PROSITE" id="PS00562">
    <property type="entry name" value="CBM1_1"/>
    <property type="match status" value="1"/>
</dbReference>